<keyword evidence="1" id="KW-0472">Membrane</keyword>
<evidence type="ECO:0000256" key="1">
    <source>
        <dbReference type="SAM" id="Phobius"/>
    </source>
</evidence>
<gene>
    <name evidence="3" type="ORF">ACFQ5G_07405</name>
</gene>
<feature type="signal peptide" evidence="2">
    <location>
        <begin position="1"/>
        <end position="21"/>
    </location>
</feature>
<reference evidence="4" key="1">
    <citation type="journal article" date="2019" name="Int. J. Syst. Evol. Microbiol.">
        <title>The Global Catalogue of Microorganisms (GCM) 10K type strain sequencing project: providing services to taxonomists for standard genome sequencing and annotation.</title>
        <authorList>
            <consortium name="The Broad Institute Genomics Platform"/>
            <consortium name="The Broad Institute Genome Sequencing Center for Infectious Disease"/>
            <person name="Wu L."/>
            <person name="Ma J."/>
        </authorList>
    </citation>
    <scope>NUCLEOTIDE SEQUENCE [LARGE SCALE GENOMIC DNA]</scope>
    <source>
        <strain evidence="4">CCM 7526</strain>
    </source>
</reference>
<protein>
    <recommendedName>
        <fullName evidence="5">MFS transporter</fullName>
    </recommendedName>
</protein>
<keyword evidence="1" id="KW-0812">Transmembrane</keyword>
<name>A0ABW4A3T9_9ACTN</name>
<organism evidence="3 4">
    <name type="scientific">Actinoplanes sichuanensis</name>
    <dbReference type="NCBI Taxonomy" id="512349"/>
    <lineage>
        <taxon>Bacteria</taxon>
        <taxon>Bacillati</taxon>
        <taxon>Actinomycetota</taxon>
        <taxon>Actinomycetes</taxon>
        <taxon>Micromonosporales</taxon>
        <taxon>Micromonosporaceae</taxon>
        <taxon>Actinoplanes</taxon>
    </lineage>
</organism>
<comment type="caution">
    <text evidence="3">The sequence shown here is derived from an EMBL/GenBank/DDBJ whole genome shotgun (WGS) entry which is preliminary data.</text>
</comment>
<keyword evidence="4" id="KW-1185">Reference proteome</keyword>
<keyword evidence="2" id="KW-0732">Signal</keyword>
<dbReference type="EMBL" id="JBHTMK010000008">
    <property type="protein sequence ID" value="MFD1365164.1"/>
    <property type="molecule type" value="Genomic_DNA"/>
</dbReference>
<proteinExistence type="predicted"/>
<dbReference type="Proteomes" id="UP001597183">
    <property type="component" value="Unassembled WGS sequence"/>
</dbReference>
<dbReference type="RefSeq" id="WP_317795402.1">
    <property type="nucleotide sequence ID" value="NZ_AP028461.1"/>
</dbReference>
<evidence type="ECO:0000313" key="3">
    <source>
        <dbReference type="EMBL" id="MFD1365164.1"/>
    </source>
</evidence>
<evidence type="ECO:0008006" key="5">
    <source>
        <dbReference type="Google" id="ProtNLM"/>
    </source>
</evidence>
<feature type="transmembrane region" description="Helical" evidence="1">
    <location>
        <begin position="31"/>
        <end position="51"/>
    </location>
</feature>
<sequence>MRSARSVQAASSASSVSTAAAAFLLTASGDYRTVLSVIGGAGLVAVAGILARADTAPPRARAS</sequence>
<evidence type="ECO:0000313" key="4">
    <source>
        <dbReference type="Proteomes" id="UP001597183"/>
    </source>
</evidence>
<evidence type="ECO:0000256" key="2">
    <source>
        <dbReference type="SAM" id="SignalP"/>
    </source>
</evidence>
<accession>A0ABW4A3T9</accession>
<feature type="chain" id="PRO_5046558365" description="MFS transporter" evidence="2">
    <location>
        <begin position="22"/>
        <end position="63"/>
    </location>
</feature>
<keyword evidence="1" id="KW-1133">Transmembrane helix</keyword>